<dbReference type="Pfam" id="PF13537">
    <property type="entry name" value="GATase_7"/>
    <property type="match status" value="1"/>
</dbReference>
<evidence type="ECO:0000256" key="10">
    <source>
        <dbReference type="PIRSR" id="PIRSR001589-2"/>
    </source>
</evidence>
<protein>
    <recommendedName>
        <fullName evidence="3">asparagine synthase (glutamine-hydrolyzing)</fullName>
        <ecNumber evidence="3">6.3.5.4</ecNumber>
    </recommendedName>
</protein>
<feature type="binding site" evidence="10">
    <location>
        <begin position="366"/>
        <end position="367"/>
    </location>
    <ligand>
        <name>ATP</name>
        <dbReference type="ChEBI" id="CHEBI:30616"/>
    </ligand>
</feature>
<dbReference type="EMBL" id="LGUG01000009">
    <property type="protein sequence ID" value="KON90872.1"/>
    <property type="molecule type" value="Genomic_DNA"/>
</dbReference>
<dbReference type="NCBIfam" id="TIGR03104">
    <property type="entry name" value="trio_amidotrans"/>
    <property type="match status" value="1"/>
</dbReference>
<dbReference type="InterPro" id="IPR001962">
    <property type="entry name" value="Asn_synthase"/>
</dbReference>
<comment type="similarity">
    <text evidence="2">Belongs to the asparagine synthetase family.</text>
</comment>
<dbReference type="CDD" id="cd01991">
    <property type="entry name" value="Asn_synthase_B_C"/>
    <property type="match status" value="1"/>
</dbReference>
<dbReference type="InterPro" id="IPR051786">
    <property type="entry name" value="ASN_synthetase/amidase"/>
</dbReference>
<evidence type="ECO:0000256" key="4">
    <source>
        <dbReference type="ARBA" id="ARBA00022741"/>
    </source>
</evidence>
<dbReference type="PROSITE" id="PS51278">
    <property type="entry name" value="GATASE_TYPE_2"/>
    <property type="match status" value="1"/>
</dbReference>
<dbReference type="InterPro" id="IPR017932">
    <property type="entry name" value="GATase_2_dom"/>
</dbReference>
<dbReference type="EMBL" id="FNED01000014">
    <property type="protein sequence ID" value="SDJ22776.1"/>
    <property type="molecule type" value="Genomic_DNA"/>
</dbReference>
<dbReference type="Gene3D" id="3.40.50.620">
    <property type="entry name" value="HUPs"/>
    <property type="match status" value="1"/>
</dbReference>
<evidence type="ECO:0000313" key="13">
    <source>
        <dbReference type="EMBL" id="SDJ22776.1"/>
    </source>
</evidence>
<dbReference type="InterPro" id="IPR029055">
    <property type="entry name" value="Ntn_hydrolases_N"/>
</dbReference>
<name>A0A0D1YHZ7_ANEMI</name>
<dbReference type="PANTHER" id="PTHR43284">
    <property type="entry name" value="ASPARAGINE SYNTHETASE (GLUTAMINE-HYDROLYZING)"/>
    <property type="match status" value="1"/>
</dbReference>
<dbReference type="GO" id="GO:0004066">
    <property type="term" value="F:asparagine synthase (glutamine-hydrolyzing) activity"/>
    <property type="evidence" value="ECO:0007669"/>
    <property type="project" value="UniProtKB-EC"/>
</dbReference>
<dbReference type="GeneID" id="42308984"/>
<dbReference type="STRING" id="47500.AF333_28045"/>
<reference evidence="13 15" key="2">
    <citation type="submission" date="2016-10" db="EMBL/GenBank/DDBJ databases">
        <authorList>
            <person name="de Groot N.N."/>
        </authorList>
    </citation>
    <scope>NUCLEOTIDE SEQUENCE [LARGE SCALE GENOMIC DNA]</scope>
    <source>
        <strain evidence="13 15">DSM 2895</strain>
    </source>
</reference>
<keyword evidence="7 9" id="KW-0315">Glutamine amidotransferase</keyword>
<proteinExistence type="inferred from homology"/>
<dbReference type="SUPFAM" id="SSF52402">
    <property type="entry name" value="Adenine nucleotide alpha hydrolases-like"/>
    <property type="match status" value="1"/>
</dbReference>
<dbReference type="Proteomes" id="UP000182836">
    <property type="component" value="Unassembled WGS sequence"/>
</dbReference>
<dbReference type="PATRIC" id="fig|47500.8.peg.2168"/>
<dbReference type="SUPFAM" id="SSF56235">
    <property type="entry name" value="N-terminal nucleophile aminohydrolases (Ntn hydrolases)"/>
    <property type="match status" value="1"/>
</dbReference>
<dbReference type="AlphaFoldDB" id="A0A0D1YHZ7"/>
<evidence type="ECO:0000256" key="9">
    <source>
        <dbReference type="PIRSR" id="PIRSR001589-1"/>
    </source>
</evidence>
<sequence length="588" mass="66961">MCGICGVIRYDKDSVDESIVQRMLPALETRGPDAWGIHMEEGFGFGHRRLSIIDLSENGHQPMSDEELKLSIVYNGEIYNFLDLREELQRQGYSFRSTSDTEVLLKAYHAWGDEFVTRLNGMFAFCIHDQERGRFLLGRDRLGIKPLYYAEEGKAFYFASNTQALNEAGVIQPELSPEALHYYLSFHAVVPAPYTIFKNVKKLEPGTTMSIQKDGKKQVTSYWDVLFERKEALSEEEWTKRVLEELRQSVKRRMVSDVPVGALLSGGLDSSLIVALMAEANPQSLHTYSIGFEDVGTEEGNEFYYSDIIAKEFGTKHKKIFIDSRRLLPNIEKAISAMAEPMVSHDAVAFYLLSEEVSKETKVVLSGQGADEVFAGYHWYPKVMNGTRDPVTEYREAFFDRTHEEVMEALQVPYHGSDISGRFVTNHFAASGATEPVDKALRLDTRIMLIDDPVKRVDNMTMAWGLEARVPFLDYKLVELAASVPPELKVASNGKHILKKAGERVIPREVIYRKKGYFPVPALKYLRDEYLAFARDILSTEKARQRNLFNPIYIDKLLQAPEEHMTVLGGSKLWQLTVLELWLQKMGC</sequence>
<dbReference type="Gene3D" id="3.60.20.10">
    <property type="entry name" value="Glutamine Phosphoribosylpyrophosphate, subunit 1, domain 1"/>
    <property type="match status" value="1"/>
</dbReference>
<dbReference type="Pfam" id="PF00733">
    <property type="entry name" value="Asn_synthase"/>
    <property type="match status" value="1"/>
</dbReference>
<evidence type="ECO:0000256" key="7">
    <source>
        <dbReference type="ARBA" id="ARBA00022962"/>
    </source>
</evidence>
<evidence type="ECO:0000256" key="6">
    <source>
        <dbReference type="ARBA" id="ARBA00022888"/>
    </source>
</evidence>
<evidence type="ECO:0000256" key="5">
    <source>
        <dbReference type="ARBA" id="ARBA00022840"/>
    </source>
</evidence>
<reference evidence="12 14" key="1">
    <citation type="submission" date="2015-07" db="EMBL/GenBank/DDBJ databases">
        <title>Fjat-14205 dsm 2895.</title>
        <authorList>
            <person name="Liu B."/>
            <person name="Wang J."/>
            <person name="Zhu Y."/>
            <person name="Liu G."/>
            <person name="Chen Q."/>
            <person name="Chen Z."/>
            <person name="Lan J."/>
            <person name="Che J."/>
            <person name="Ge C."/>
            <person name="Shi H."/>
            <person name="Pan Z."/>
            <person name="Liu X."/>
        </authorList>
    </citation>
    <scope>NUCLEOTIDE SEQUENCE [LARGE SCALE GENOMIC DNA]</scope>
    <source>
        <strain evidence="12 14">DSM 2895</strain>
    </source>
</reference>
<dbReference type="EC" id="6.3.5.4" evidence="3"/>
<comment type="pathway">
    <text evidence="1">Amino-acid biosynthesis; L-asparagine biosynthesis; L-asparagine from L-aspartate (L-Gln route): step 1/1.</text>
</comment>
<evidence type="ECO:0000256" key="1">
    <source>
        <dbReference type="ARBA" id="ARBA00005187"/>
    </source>
</evidence>
<evidence type="ECO:0000256" key="8">
    <source>
        <dbReference type="ARBA" id="ARBA00048741"/>
    </source>
</evidence>
<feature type="domain" description="Glutamine amidotransferase type-2" evidence="11">
    <location>
        <begin position="2"/>
        <end position="214"/>
    </location>
</feature>
<dbReference type="InterPro" id="IPR033738">
    <property type="entry name" value="AsnB_N"/>
</dbReference>
<dbReference type="GO" id="GO:0006529">
    <property type="term" value="P:asparagine biosynthetic process"/>
    <property type="evidence" value="ECO:0007669"/>
    <property type="project" value="UniProtKB-KW"/>
</dbReference>
<feature type="binding site" evidence="10">
    <location>
        <position position="100"/>
    </location>
    <ligand>
        <name>L-glutamine</name>
        <dbReference type="ChEBI" id="CHEBI:58359"/>
    </ligand>
</feature>
<dbReference type="GO" id="GO:0005524">
    <property type="term" value="F:ATP binding"/>
    <property type="evidence" value="ECO:0007669"/>
    <property type="project" value="UniProtKB-KW"/>
</dbReference>
<feature type="binding site" evidence="10">
    <location>
        <position position="290"/>
    </location>
    <ligand>
        <name>ATP</name>
        <dbReference type="ChEBI" id="CHEBI:30616"/>
    </ligand>
</feature>
<dbReference type="GO" id="GO:0005829">
    <property type="term" value="C:cytosol"/>
    <property type="evidence" value="ECO:0007669"/>
    <property type="project" value="TreeGrafter"/>
</dbReference>
<keyword evidence="4 10" id="KW-0547">Nucleotide-binding</keyword>
<dbReference type="CDD" id="cd00712">
    <property type="entry name" value="AsnB"/>
    <property type="match status" value="1"/>
</dbReference>
<dbReference type="Proteomes" id="UP000037269">
    <property type="component" value="Unassembled WGS sequence"/>
</dbReference>
<keyword evidence="6 9" id="KW-0061">Asparagine biosynthesis</keyword>
<dbReference type="InterPro" id="IPR014729">
    <property type="entry name" value="Rossmann-like_a/b/a_fold"/>
</dbReference>
<evidence type="ECO:0000313" key="12">
    <source>
        <dbReference type="EMBL" id="KON90872.1"/>
    </source>
</evidence>
<accession>A0A0D1YHZ7</accession>
<evidence type="ECO:0000259" key="11">
    <source>
        <dbReference type="PROSITE" id="PS51278"/>
    </source>
</evidence>
<evidence type="ECO:0000256" key="2">
    <source>
        <dbReference type="ARBA" id="ARBA00005752"/>
    </source>
</evidence>
<evidence type="ECO:0000256" key="3">
    <source>
        <dbReference type="ARBA" id="ARBA00012737"/>
    </source>
</evidence>
<gene>
    <name evidence="12" type="ORF">AF333_28045</name>
    <name evidence="13" type="ORF">SAMN04487909_11415</name>
</gene>
<evidence type="ECO:0000313" key="14">
    <source>
        <dbReference type="Proteomes" id="UP000037269"/>
    </source>
</evidence>
<keyword evidence="9" id="KW-0028">Amino-acid biosynthesis</keyword>
<feature type="binding site" evidence="10">
    <location>
        <position position="263"/>
    </location>
    <ligand>
        <name>ATP</name>
        <dbReference type="ChEBI" id="CHEBI:30616"/>
    </ligand>
</feature>
<dbReference type="NCBIfam" id="TIGR01536">
    <property type="entry name" value="asn_synth_AEB"/>
    <property type="match status" value="1"/>
</dbReference>
<dbReference type="InterPro" id="IPR017535">
    <property type="entry name" value="Asparagine_synth"/>
</dbReference>
<feature type="active site" description="For GATase activity" evidence="9">
    <location>
        <position position="2"/>
    </location>
</feature>
<organism evidence="12 14">
    <name type="scientific">Aneurinibacillus migulanus</name>
    <name type="common">Bacillus migulanus</name>
    <dbReference type="NCBI Taxonomy" id="47500"/>
    <lineage>
        <taxon>Bacteria</taxon>
        <taxon>Bacillati</taxon>
        <taxon>Bacillota</taxon>
        <taxon>Bacilli</taxon>
        <taxon>Bacillales</taxon>
        <taxon>Paenibacillaceae</taxon>
        <taxon>Aneurinibacillus group</taxon>
        <taxon>Aneurinibacillus</taxon>
    </lineage>
</organism>
<dbReference type="RefSeq" id="WP_043064402.1">
    <property type="nucleotide sequence ID" value="NZ_BJOA01000062.1"/>
</dbReference>
<dbReference type="PIRSF" id="PIRSF001589">
    <property type="entry name" value="Asn_synthetase_glu-h"/>
    <property type="match status" value="1"/>
</dbReference>
<comment type="catalytic activity">
    <reaction evidence="8">
        <text>L-aspartate + L-glutamine + ATP + H2O = L-asparagine + L-glutamate + AMP + diphosphate + H(+)</text>
        <dbReference type="Rhea" id="RHEA:12228"/>
        <dbReference type="ChEBI" id="CHEBI:15377"/>
        <dbReference type="ChEBI" id="CHEBI:15378"/>
        <dbReference type="ChEBI" id="CHEBI:29985"/>
        <dbReference type="ChEBI" id="CHEBI:29991"/>
        <dbReference type="ChEBI" id="CHEBI:30616"/>
        <dbReference type="ChEBI" id="CHEBI:33019"/>
        <dbReference type="ChEBI" id="CHEBI:58048"/>
        <dbReference type="ChEBI" id="CHEBI:58359"/>
        <dbReference type="ChEBI" id="CHEBI:456215"/>
        <dbReference type="EC" id="6.3.5.4"/>
    </reaction>
</comment>
<dbReference type="OrthoDB" id="9763290at2"/>
<dbReference type="InterPro" id="IPR006426">
    <property type="entry name" value="Asn_synth_AEB"/>
</dbReference>
<keyword evidence="5 10" id="KW-0067">ATP-binding</keyword>
<keyword evidence="14" id="KW-1185">Reference proteome</keyword>
<evidence type="ECO:0000313" key="15">
    <source>
        <dbReference type="Proteomes" id="UP000182836"/>
    </source>
</evidence>
<dbReference type="PANTHER" id="PTHR43284:SF1">
    <property type="entry name" value="ASPARAGINE SYNTHETASE"/>
    <property type="match status" value="1"/>
</dbReference>